<protein>
    <submittedName>
        <fullName evidence="1">Uncharacterized protein</fullName>
    </submittedName>
</protein>
<comment type="caution">
    <text evidence="1">The sequence shown here is derived from an EMBL/GenBank/DDBJ whole genome shotgun (WGS) entry which is preliminary data.</text>
</comment>
<reference evidence="2" key="1">
    <citation type="journal article" date="2022" name="Mol. Ecol. Resour.">
        <title>The genomes of chicory, endive, great burdock and yacon provide insights into Asteraceae palaeo-polyploidization history and plant inulin production.</title>
        <authorList>
            <person name="Fan W."/>
            <person name="Wang S."/>
            <person name="Wang H."/>
            <person name="Wang A."/>
            <person name="Jiang F."/>
            <person name="Liu H."/>
            <person name="Zhao H."/>
            <person name="Xu D."/>
            <person name="Zhang Y."/>
        </authorList>
    </citation>
    <scope>NUCLEOTIDE SEQUENCE [LARGE SCALE GENOMIC DNA]</scope>
    <source>
        <strain evidence="2">cv. Punajuju</strain>
    </source>
</reference>
<dbReference type="EMBL" id="CM042011">
    <property type="protein sequence ID" value="KAI3766311.1"/>
    <property type="molecule type" value="Genomic_DNA"/>
</dbReference>
<keyword evidence="2" id="KW-1185">Reference proteome</keyword>
<reference evidence="1 2" key="2">
    <citation type="journal article" date="2022" name="Mol. Ecol. Resour.">
        <title>The genomes of chicory, endive, great burdock and yacon provide insights into Asteraceae paleo-polyploidization history and plant inulin production.</title>
        <authorList>
            <person name="Fan W."/>
            <person name="Wang S."/>
            <person name="Wang H."/>
            <person name="Wang A."/>
            <person name="Jiang F."/>
            <person name="Liu H."/>
            <person name="Zhao H."/>
            <person name="Xu D."/>
            <person name="Zhang Y."/>
        </authorList>
    </citation>
    <scope>NUCLEOTIDE SEQUENCE [LARGE SCALE GENOMIC DNA]</scope>
    <source>
        <strain evidence="2">cv. Punajuju</strain>
        <tissue evidence="1">Leaves</tissue>
    </source>
</reference>
<evidence type="ECO:0000313" key="1">
    <source>
        <dbReference type="EMBL" id="KAI3766311.1"/>
    </source>
</evidence>
<gene>
    <name evidence="1" type="ORF">L2E82_16365</name>
</gene>
<dbReference type="Proteomes" id="UP001055811">
    <property type="component" value="Linkage Group LG03"/>
</dbReference>
<name>A0ACB9F5T1_CICIN</name>
<sequence length="76" mass="8870">MLKGILVKVEFVTYDESVRIRKLVVWCTLVHFFIQFGAWLSVFVMQPVIKYTMLKLQIKPLSVSVDLFRKTSICST</sequence>
<accession>A0ACB9F5T1</accession>
<proteinExistence type="predicted"/>
<evidence type="ECO:0000313" key="2">
    <source>
        <dbReference type="Proteomes" id="UP001055811"/>
    </source>
</evidence>
<organism evidence="1 2">
    <name type="scientific">Cichorium intybus</name>
    <name type="common">Chicory</name>
    <dbReference type="NCBI Taxonomy" id="13427"/>
    <lineage>
        <taxon>Eukaryota</taxon>
        <taxon>Viridiplantae</taxon>
        <taxon>Streptophyta</taxon>
        <taxon>Embryophyta</taxon>
        <taxon>Tracheophyta</taxon>
        <taxon>Spermatophyta</taxon>
        <taxon>Magnoliopsida</taxon>
        <taxon>eudicotyledons</taxon>
        <taxon>Gunneridae</taxon>
        <taxon>Pentapetalae</taxon>
        <taxon>asterids</taxon>
        <taxon>campanulids</taxon>
        <taxon>Asterales</taxon>
        <taxon>Asteraceae</taxon>
        <taxon>Cichorioideae</taxon>
        <taxon>Cichorieae</taxon>
        <taxon>Cichoriinae</taxon>
        <taxon>Cichorium</taxon>
    </lineage>
</organism>